<name>A0A2T3AWU6_AMORE</name>
<feature type="transmembrane region" description="Helical" evidence="6">
    <location>
        <begin position="134"/>
        <end position="153"/>
    </location>
</feature>
<dbReference type="OrthoDB" id="2274698at2759"/>
<accession>A0A2T3AWU6</accession>
<feature type="compositionally biased region" description="Basic and acidic residues" evidence="5">
    <location>
        <begin position="1"/>
        <end position="53"/>
    </location>
</feature>
<feature type="domain" description="DUF2421" evidence="7">
    <location>
        <begin position="831"/>
        <end position="1065"/>
    </location>
</feature>
<proteinExistence type="predicted"/>
<feature type="transmembrane region" description="Helical" evidence="6">
    <location>
        <begin position="106"/>
        <end position="125"/>
    </location>
</feature>
<dbReference type="AlphaFoldDB" id="A0A2T3AWU6"/>
<feature type="transmembrane region" description="Helical" evidence="6">
    <location>
        <begin position="173"/>
        <end position="190"/>
    </location>
</feature>
<feature type="transmembrane region" description="Helical" evidence="6">
    <location>
        <begin position="230"/>
        <end position="253"/>
    </location>
</feature>
<reference evidence="10 11" key="1">
    <citation type="journal article" date="2018" name="New Phytol.">
        <title>Comparative genomics and transcriptomics depict ericoid mycorrhizal fungi as versatile saprotrophs and plant mutualists.</title>
        <authorList>
            <person name="Martino E."/>
            <person name="Morin E."/>
            <person name="Grelet G.A."/>
            <person name="Kuo A."/>
            <person name="Kohler A."/>
            <person name="Daghino S."/>
            <person name="Barry K.W."/>
            <person name="Cichocki N."/>
            <person name="Clum A."/>
            <person name="Dockter R.B."/>
            <person name="Hainaut M."/>
            <person name="Kuo R.C."/>
            <person name="LaButti K."/>
            <person name="Lindahl B.D."/>
            <person name="Lindquist E.A."/>
            <person name="Lipzen A."/>
            <person name="Khouja H.R."/>
            <person name="Magnuson J."/>
            <person name="Murat C."/>
            <person name="Ohm R.A."/>
            <person name="Singer S.W."/>
            <person name="Spatafora J.W."/>
            <person name="Wang M."/>
            <person name="Veneault-Fourrey C."/>
            <person name="Henrissat B."/>
            <person name="Grigoriev I.V."/>
            <person name="Martin F.M."/>
            <person name="Perotto S."/>
        </authorList>
    </citation>
    <scope>NUCLEOTIDE SEQUENCE [LARGE SCALE GENOMIC DNA]</scope>
    <source>
        <strain evidence="10 11">ATCC 22711</strain>
    </source>
</reference>
<feature type="region of interest" description="Disordered" evidence="5">
    <location>
        <begin position="1074"/>
        <end position="1096"/>
    </location>
</feature>
<feature type="transmembrane region" description="Helical" evidence="6">
    <location>
        <begin position="667"/>
        <end position="684"/>
    </location>
</feature>
<evidence type="ECO:0000256" key="1">
    <source>
        <dbReference type="ARBA" id="ARBA00004141"/>
    </source>
</evidence>
<keyword evidence="4 6" id="KW-0472">Membrane</keyword>
<sequence length="1096" mass="122930">MADSTVVKDNRAVRDDKTQDDALKEGHAPGGEDKTTELSSDDSSKPRHPQPTEKEEESEEPPKPSKFQEICGKIGLDMGTVLMMFKGSLPPTIAVAWYQSNDIAEIYTTLGYLVPVISVLSMAIMPRAKFLQTLILNTLGICIGSAVSLLGIWSGVQARKHTTPAGSTERYNSSQAAVCAIWLFANIWFVNTSRAKLPALQFPVIMYSIFTNVAFTYGPGFTTIEQGESLIRQLLLGFLSAFAIGTAVNWFIIPVTCRTVVFKEQAGYIMGIRNVLKAQTTYLQSLESSEMFARTDTNVVDNEKQGDDQKEKKKKKKGDSDSQSNLIQSPQAKALKGALAEITALHGRLHGDMTFAKREIAWGKLDDKDIDEIFALFRGILIPLVGIGTITDIFERIAERRGWVKPQKSSHRDHSESWEHCGEEERVSSQKTWNEIMKTLHEPFAVAVAAMDEGLEHAGLVLELLPKPKKKKGEDEEAKGTDPRPGDTGFTKFMEQKMLDFYRKRGQVLRAWAREKGLSEEQFDHAKSVPIGKNDLTPDEAQHRRDQQQLYLILYMENLLYSTGTAITALVRFADKKLEEGTMKRNRLIFPGKTRLKKWILDIGKEDALADTENPDSMEAGTNIIYMGSGFDPKKDPEHLPPQTAWQHFGNAVRTIPRFLGSVESAFGLRVACATLTVGIVAFLKDTQTFFIEQRLVWAMIIIAIGMNMTTGQSMFGFFGRVVGTTASMVLSIVIWYIVDQKTPGIIVMLWFFIFLEMYLFLKFQRFIAIWLVTIITQVLIIGYELQVRKLGIAAATASGQPYYPIYELAPYRLACVAGGSFVAFIWTIFPYPLSDRSWLRQDLGSTLYLLANYYSVVHSTIGARMHDTEGDMESEASPGRQLKKFRHKIFGKLMMLLPSLKQHADWQKWEITIGGKFPRETYEGITLRVSNIVNYLSLMSYATESWSKDDGTEYPNMDRTSRRAWVNDLSALIDNVDPTTHQITSILSLLSASVKQGSALPPYIEPPQPYNLIRRLEALDKGILDARHIEEPGYSAYAVLHVASSLVTDDLARLIDHVKDLVGETDFSFKVSTPETDMDRKTSGRSKTSSKGKKD</sequence>
<evidence type="ECO:0000313" key="11">
    <source>
        <dbReference type="Proteomes" id="UP000241818"/>
    </source>
</evidence>
<evidence type="ECO:0000259" key="7">
    <source>
        <dbReference type="Pfam" id="PF10334"/>
    </source>
</evidence>
<feature type="transmembrane region" description="Helical" evidence="6">
    <location>
        <begin position="809"/>
        <end position="830"/>
    </location>
</feature>
<feature type="domain" description="Putative ER transporter 6TM N-terminal" evidence="8">
    <location>
        <begin position="170"/>
        <end position="463"/>
    </location>
</feature>
<dbReference type="PANTHER" id="PTHR37994:SF4">
    <property type="entry name" value="ER TRANSPORTER 6TM N-TERMINAL DOMAIN-CONTAINING PROTEIN-RELATED"/>
    <property type="match status" value="1"/>
</dbReference>
<feature type="transmembrane region" description="Helical" evidence="6">
    <location>
        <begin position="746"/>
        <end position="762"/>
    </location>
</feature>
<keyword evidence="3 6" id="KW-1133">Transmembrane helix</keyword>
<keyword evidence="11" id="KW-1185">Reference proteome</keyword>
<feature type="compositionally biased region" description="Basic and acidic residues" evidence="5">
    <location>
        <begin position="472"/>
        <end position="485"/>
    </location>
</feature>
<feature type="region of interest" description="Disordered" evidence="5">
    <location>
        <begin position="1"/>
        <end position="67"/>
    </location>
</feature>
<dbReference type="EMBL" id="KZ679014">
    <property type="protein sequence ID" value="PSS13131.1"/>
    <property type="molecule type" value="Genomic_DNA"/>
</dbReference>
<dbReference type="InterPro" id="IPR018820">
    <property type="entry name" value="BRE4-related_DUF2421"/>
</dbReference>
<gene>
    <name evidence="10" type="ORF">M430DRAFT_60280</name>
</gene>
<feature type="transmembrane region" description="Helical" evidence="6">
    <location>
        <begin position="768"/>
        <end position="788"/>
    </location>
</feature>
<evidence type="ECO:0000256" key="4">
    <source>
        <dbReference type="ARBA" id="ARBA00023136"/>
    </source>
</evidence>
<feature type="region of interest" description="Disordered" evidence="5">
    <location>
        <begin position="469"/>
        <end position="490"/>
    </location>
</feature>
<dbReference type="GO" id="GO:0016020">
    <property type="term" value="C:membrane"/>
    <property type="evidence" value="ECO:0007669"/>
    <property type="project" value="UniProtKB-SubCell"/>
</dbReference>
<dbReference type="RefSeq" id="XP_024719122.1">
    <property type="nucleotide sequence ID" value="XM_024868849.1"/>
</dbReference>
<evidence type="ECO:0000256" key="6">
    <source>
        <dbReference type="SAM" id="Phobius"/>
    </source>
</evidence>
<dbReference type="InterPro" id="IPR018823">
    <property type="entry name" value="ArAE_2_N"/>
</dbReference>
<dbReference type="InParanoid" id="A0A2T3AWU6"/>
<evidence type="ECO:0000313" key="10">
    <source>
        <dbReference type="EMBL" id="PSS13131.1"/>
    </source>
</evidence>
<feature type="transmembrane region" description="Helical" evidence="6">
    <location>
        <begin position="722"/>
        <end position="739"/>
    </location>
</feature>
<protein>
    <recommendedName>
        <fullName evidence="12">ER transporter 6TM N-terminal domain-containing protein</fullName>
    </recommendedName>
</protein>
<dbReference type="GeneID" id="36576930"/>
<evidence type="ECO:0000256" key="3">
    <source>
        <dbReference type="ARBA" id="ARBA00022989"/>
    </source>
</evidence>
<dbReference type="Pfam" id="PF13515">
    <property type="entry name" value="FUSC_2"/>
    <property type="match status" value="1"/>
</dbReference>
<evidence type="ECO:0000259" key="8">
    <source>
        <dbReference type="Pfam" id="PF10337"/>
    </source>
</evidence>
<dbReference type="InterPro" id="IPR049453">
    <property type="entry name" value="Memb_transporter_dom"/>
</dbReference>
<evidence type="ECO:0000259" key="9">
    <source>
        <dbReference type="Pfam" id="PF13515"/>
    </source>
</evidence>
<dbReference type="Pfam" id="PF10334">
    <property type="entry name" value="BRE4"/>
    <property type="match status" value="1"/>
</dbReference>
<keyword evidence="2 6" id="KW-0812">Transmembrane</keyword>
<comment type="subcellular location">
    <subcellularLocation>
        <location evidence="1">Membrane</location>
        <topology evidence="1">Multi-pass membrane protein</topology>
    </subcellularLocation>
</comment>
<evidence type="ECO:0000256" key="5">
    <source>
        <dbReference type="SAM" id="MobiDB-lite"/>
    </source>
</evidence>
<feature type="compositionally biased region" description="Basic and acidic residues" evidence="5">
    <location>
        <begin position="301"/>
        <end position="311"/>
    </location>
</feature>
<feature type="region of interest" description="Disordered" evidence="5">
    <location>
        <begin position="297"/>
        <end position="327"/>
    </location>
</feature>
<feature type="transmembrane region" description="Helical" evidence="6">
    <location>
        <begin position="197"/>
        <end position="218"/>
    </location>
</feature>
<evidence type="ECO:0008006" key="12">
    <source>
        <dbReference type="Google" id="ProtNLM"/>
    </source>
</evidence>
<dbReference type="Pfam" id="PF10337">
    <property type="entry name" value="ArAE_2_N"/>
    <property type="match status" value="1"/>
</dbReference>
<evidence type="ECO:0000256" key="2">
    <source>
        <dbReference type="ARBA" id="ARBA00022692"/>
    </source>
</evidence>
<dbReference type="STRING" id="857342.A0A2T3AWU6"/>
<feature type="transmembrane region" description="Helical" evidence="6">
    <location>
        <begin position="696"/>
        <end position="716"/>
    </location>
</feature>
<feature type="domain" description="Integral membrane bound transporter" evidence="9">
    <location>
        <begin position="691"/>
        <end position="827"/>
    </location>
</feature>
<dbReference type="PANTHER" id="PTHR37994">
    <property type="entry name" value="ARAE_2_N DOMAIN-CONTAINING PROTEIN-RELATED"/>
    <property type="match status" value="1"/>
</dbReference>
<dbReference type="Proteomes" id="UP000241818">
    <property type="component" value="Unassembled WGS sequence"/>
</dbReference>
<organism evidence="10 11">
    <name type="scientific">Amorphotheca resinae ATCC 22711</name>
    <dbReference type="NCBI Taxonomy" id="857342"/>
    <lineage>
        <taxon>Eukaryota</taxon>
        <taxon>Fungi</taxon>
        <taxon>Dikarya</taxon>
        <taxon>Ascomycota</taxon>
        <taxon>Pezizomycotina</taxon>
        <taxon>Leotiomycetes</taxon>
        <taxon>Helotiales</taxon>
        <taxon>Amorphothecaceae</taxon>
        <taxon>Amorphotheca</taxon>
    </lineage>
</organism>